<dbReference type="CDD" id="cd24008">
    <property type="entry name" value="ASKHA_NBD_GLK"/>
    <property type="match status" value="1"/>
</dbReference>
<sequence>MSKKEEDETTFSFSGGEEESDESVNEGFLSLGRKPSDAAMIEKLQPPPPLSPKYRQTLMKHVDVVVVGDLGGTNSRLALYRIEDPSAVSEHSLKEVGSVSSLYRNTYKNIDYSDFTQVLHQFLIDSQLPHIELVAGCLAVAGPVENDRVNFTNKNLWSIDGRRLEEEFVMPRESMRLVNDFVANGFGAVTLGPGDYEDISPFGHINPTKGAPVVCVGAGTGLGETYATSAPGCKPCDDKDKIDKDTDKPVRYEAWPSEGGHVAFAPRDEIQREMLAFLSDKFQGRVSTERVVSGKGIVNIYEFLASKFPEKVNPRYDNDIRSASEGAAIVAQASYDDELCAKVMDIFMNAYGSEVGNAAVKWIPKGGLYITGGIAGHNSDKIRPPESPFMTAYKDRGRLQPLLNDIPLRLVKIDDLGLRGAHYVALTILIERVEATAVTAVDSKQETNGISHQESSSTIPKLELPPVLFGTSTTDARANKEPRVTRSSMTSLIGLQKPLQDLTKAILFGSSLMAASITLSACLVILKSRSK</sequence>
<dbReference type="InterPro" id="IPR003836">
    <property type="entry name" value="Glucokinase"/>
</dbReference>
<evidence type="ECO:0000313" key="5">
    <source>
        <dbReference type="EMBL" id="CAE0367699.1"/>
    </source>
</evidence>
<gene>
    <name evidence="5" type="ORF">ALAG00032_LOCUS8456</name>
</gene>
<dbReference type="EMBL" id="HBIJ01012447">
    <property type="protein sequence ID" value="CAE0367699.1"/>
    <property type="molecule type" value="Transcribed_RNA"/>
</dbReference>
<keyword evidence="2" id="KW-0418">Kinase</keyword>
<dbReference type="Gene3D" id="3.40.367.20">
    <property type="match status" value="1"/>
</dbReference>
<evidence type="ECO:0000256" key="4">
    <source>
        <dbReference type="SAM" id="Phobius"/>
    </source>
</evidence>
<evidence type="ECO:0000256" key="3">
    <source>
        <dbReference type="SAM" id="MobiDB-lite"/>
    </source>
</evidence>
<feature type="region of interest" description="Disordered" evidence="3">
    <location>
        <begin position="1"/>
        <end position="30"/>
    </location>
</feature>
<keyword evidence="1" id="KW-0808">Transferase</keyword>
<dbReference type="Pfam" id="PF02685">
    <property type="entry name" value="Glucokinase"/>
    <property type="match status" value="2"/>
</dbReference>
<accession>A0A7S3NMV2</accession>
<dbReference type="Gene3D" id="3.30.420.40">
    <property type="match status" value="1"/>
</dbReference>
<dbReference type="AlphaFoldDB" id="A0A7S3NMV2"/>
<dbReference type="GO" id="GO:0004340">
    <property type="term" value="F:glucokinase activity"/>
    <property type="evidence" value="ECO:0007669"/>
    <property type="project" value="InterPro"/>
</dbReference>
<dbReference type="GO" id="GO:0005536">
    <property type="term" value="F:D-glucose binding"/>
    <property type="evidence" value="ECO:0007669"/>
    <property type="project" value="InterPro"/>
</dbReference>
<evidence type="ECO:0008006" key="6">
    <source>
        <dbReference type="Google" id="ProtNLM"/>
    </source>
</evidence>
<name>A0A7S3NMV2_9STRA</name>
<keyword evidence="4" id="KW-1133">Transmembrane helix</keyword>
<keyword evidence="4" id="KW-0812">Transmembrane</keyword>
<dbReference type="GO" id="GO:0005524">
    <property type="term" value="F:ATP binding"/>
    <property type="evidence" value="ECO:0007669"/>
    <property type="project" value="InterPro"/>
</dbReference>
<dbReference type="GO" id="GO:0006096">
    <property type="term" value="P:glycolytic process"/>
    <property type="evidence" value="ECO:0007669"/>
    <property type="project" value="InterPro"/>
</dbReference>
<proteinExistence type="predicted"/>
<keyword evidence="4" id="KW-0472">Membrane</keyword>
<feature type="transmembrane region" description="Helical" evidence="4">
    <location>
        <begin position="505"/>
        <end position="526"/>
    </location>
</feature>
<evidence type="ECO:0000256" key="2">
    <source>
        <dbReference type="ARBA" id="ARBA00022777"/>
    </source>
</evidence>
<reference evidence="5" key="1">
    <citation type="submission" date="2021-01" db="EMBL/GenBank/DDBJ databases">
        <authorList>
            <person name="Corre E."/>
            <person name="Pelletier E."/>
            <person name="Niang G."/>
            <person name="Scheremetjew M."/>
            <person name="Finn R."/>
            <person name="Kale V."/>
            <person name="Holt S."/>
            <person name="Cochrane G."/>
            <person name="Meng A."/>
            <person name="Brown T."/>
            <person name="Cohen L."/>
        </authorList>
    </citation>
    <scope>NUCLEOTIDE SEQUENCE</scope>
    <source>
        <strain evidence="5">CCMP1510</strain>
    </source>
</reference>
<organism evidence="5">
    <name type="scientific">Aureoumbra lagunensis</name>
    <dbReference type="NCBI Taxonomy" id="44058"/>
    <lineage>
        <taxon>Eukaryota</taxon>
        <taxon>Sar</taxon>
        <taxon>Stramenopiles</taxon>
        <taxon>Ochrophyta</taxon>
        <taxon>Pelagophyceae</taxon>
        <taxon>Pelagomonadales</taxon>
        <taxon>Aureoumbra</taxon>
    </lineage>
</organism>
<dbReference type="PANTHER" id="PTHR47363:SF1">
    <property type="entry name" value="GLUCOKINASE"/>
    <property type="match status" value="1"/>
</dbReference>
<evidence type="ECO:0000256" key="1">
    <source>
        <dbReference type="ARBA" id="ARBA00022679"/>
    </source>
</evidence>
<protein>
    <recommendedName>
        <fullName evidence="6">Glucokinase</fullName>
    </recommendedName>
</protein>
<dbReference type="SUPFAM" id="SSF53067">
    <property type="entry name" value="Actin-like ATPase domain"/>
    <property type="match status" value="1"/>
</dbReference>
<dbReference type="InterPro" id="IPR043129">
    <property type="entry name" value="ATPase_NBD"/>
</dbReference>
<dbReference type="PANTHER" id="PTHR47363">
    <property type="entry name" value="GLUCOKINASE"/>
    <property type="match status" value="1"/>
</dbReference>